<keyword evidence="2" id="KW-1185">Reference proteome</keyword>
<evidence type="ECO:0000313" key="2">
    <source>
        <dbReference type="Proteomes" id="UP000011115"/>
    </source>
</evidence>
<dbReference type="EnsemblPlants" id="PGSC0003DMT400088322">
    <property type="protein sequence ID" value="PGSC0003DMT400088322"/>
    <property type="gene ID" value="PGSC0003DMG400037893"/>
</dbReference>
<name>M1DFQ3_SOLTU</name>
<dbReference type="AlphaFoldDB" id="M1DFQ3"/>
<dbReference type="HOGENOM" id="CLU_2227926_0_0_1"/>
<dbReference type="Gramene" id="PGSC0003DMT400088322">
    <property type="protein sequence ID" value="PGSC0003DMT400088322"/>
    <property type="gene ID" value="PGSC0003DMG400037893"/>
</dbReference>
<dbReference type="PaxDb" id="4113-PGSC0003DMT400088322"/>
<protein>
    <submittedName>
        <fullName evidence="1">Uncharacterized protein</fullName>
    </submittedName>
</protein>
<proteinExistence type="predicted"/>
<sequence>MGVVVYDFLLGFFISSDWLELETHNKGKAQIYELRSKARTLTGKKEQNKLKKWRKVILVIAKTTRRFAELLFSSLKVPMCQALGKKPNRRQKWAVGEPPISSAMTQ</sequence>
<evidence type="ECO:0000313" key="1">
    <source>
        <dbReference type="EnsemblPlants" id="PGSC0003DMT400088322"/>
    </source>
</evidence>
<reference evidence="2" key="1">
    <citation type="journal article" date="2011" name="Nature">
        <title>Genome sequence and analysis of the tuber crop potato.</title>
        <authorList>
            <consortium name="The Potato Genome Sequencing Consortium"/>
        </authorList>
    </citation>
    <scope>NUCLEOTIDE SEQUENCE [LARGE SCALE GENOMIC DNA]</scope>
    <source>
        <strain evidence="2">cv. DM1-3 516 R44</strain>
    </source>
</reference>
<dbReference type="InParanoid" id="M1DFQ3"/>
<organism evidence="1 2">
    <name type="scientific">Solanum tuberosum</name>
    <name type="common">Potato</name>
    <dbReference type="NCBI Taxonomy" id="4113"/>
    <lineage>
        <taxon>Eukaryota</taxon>
        <taxon>Viridiplantae</taxon>
        <taxon>Streptophyta</taxon>
        <taxon>Embryophyta</taxon>
        <taxon>Tracheophyta</taxon>
        <taxon>Spermatophyta</taxon>
        <taxon>Magnoliopsida</taxon>
        <taxon>eudicotyledons</taxon>
        <taxon>Gunneridae</taxon>
        <taxon>Pentapetalae</taxon>
        <taxon>asterids</taxon>
        <taxon>lamiids</taxon>
        <taxon>Solanales</taxon>
        <taxon>Solanaceae</taxon>
        <taxon>Solanoideae</taxon>
        <taxon>Solaneae</taxon>
        <taxon>Solanum</taxon>
    </lineage>
</organism>
<reference evidence="1" key="2">
    <citation type="submission" date="2015-06" db="UniProtKB">
        <authorList>
            <consortium name="EnsemblPlants"/>
        </authorList>
    </citation>
    <scope>IDENTIFICATION</scope>
    <source>
        <strain evidence="1">DM1-3 516 R44</strain>
    </source>
</reference>
<dbReference type="Proteomes" id="UP000011115">
    <property type="component" value="Unassembled WGS sequence"/>
</dbReference>
<accession>M1DFQ3</accession>